<feature type="region of interest" description="Disordered" evidence="1">
    <location>
        <begin position="22"/>
        <end position="66"/>
    </location>
</feature>
<sequence>MPLTLQVEPDELGMLRVVVGDKDTRGHGSHSGAGNPAAQELCETYEDPDPDSAVRRVRPPAVTSPR</sequence>
<keyword evidence="3" id="KW-1185">Reference proteome</keyword>
<proteinExistence type="predicted"/>
<accession>A0A919IAK3</accession>
<dbReference type="AlphaFoldDB" id="A0A919IAK3"/>
<dbReference type="Proteomes" id="UP000619479">
    <property type="component" value="Unassembled WGS sequence"/>
</dbReference>
<reference evidence="2" key="1">
    <citation type="submission" date="2021-01" db="EMBL/GenBank/DDBJ databases">
        <title>Whole genome shotgun sequence of Actinoplanes cyaneus NBRC 14990.</title>
        <authorList>
            <person name="Komaki H."/>
            <person name="Tamura T."/>
        </authorList>
    </citation>
    <scope>NUCLEOTIDE SEQUENCE</scope>
    <source>
        <strain evidence="2">NBRC 14990</strain>
    </source>
</reference>
<name>A0A919IAK3_9ACTN</name>
<evidence type="ECO:0000313" key="2">
    <source>
        <dbReference type="EMBL" id="GID62535.1"/>
    </source>
</evidence>
<protein>
    <submittedName>
        <fullName evidence="2">Uncharacterized protein</fullName>
    </submittedName>
</protein>
<dbReference type="EMBL" id="BOMH01000002">
    <property type="protein sequence ID" value="GID62535.1"/>
    <property type="molecule type" value="Genomic_DNA"/>
</dbReference>
<comment type="caution">
    <text evidence="2">The sequence shown here is derived from an EMBL/GenBank/DDBJ whole genome shotgun (WGS) entry which is preliminary data.</text>
</comment>
<organism evidence="2 3">
    <name type="scientific">Actinoplanes cyaneus</name>
    <dbReference type="NCBI Taxonomy" id="52696"/>
    <lineage>
        <taxon>Bacteria</taxon>
        <taxon>Bacillati</taxon>
        <taxon>Actinomycetota</taxon>
        <taxon>Actinomycetes</taxon>
        <taxon>Micromonosporales</taxon>
        <taxon>Micromonosporaceae</taxon>
        <taxon>Actinoplanes</taxon>
    </lineage>
</organism>
<evidence type="ECO:0000256" key="1">
    <source>
        <dbReference type="SAM" id="MobiDB-lite"/>
    </source>
</evidence>
<evidence type="ECO:0000313" key="3">
    <source>
        <dbReference type="Proteomes" id="UP000619479"/>
    </source>
</evidence>
<gene>
    <name evidence="2" type="ORF">Acy02nite_04160</name>
</gene>